<dbReference type="RefSeq" id="WP_147142569.1">
    <property type="nucleotide sequence ID" value="NZ_VLLL01000008.1"/>
</dbReference>
<dbReference type="Gene3D" id="3.30.420.40">
    <property type="match status" value="2"/>
</dbReference>
<dbReference type="InterPro" id="IPR011717">
    <property type="entry name" value="TPR-4"/>
</dbReference>
<dbReference type="InterPro" id="IPR043129">
    <property type="entry name" value="ATPase_NBD"/>
</dbReference>
<dbReference type="PROSITE" id="PS00329">
    <property type="entry name" value="HSP70_2"/>
    <property type="match status" value="1"/>
</dbReference>
<evidence type="ECO:0000256" key="6">
    <source>
        <dbReference type="SAM" id="MobiDB-lite"/>
    </source>
</evidence>
<dbReference type="PANTHER" id="PTHR11102:SF160">
    <property type="entry name" value="ERAD-ASSOCIATED E3 UBIQUITIN-PROTEIN LIGASE COMPONENT HRD3"/>
    <property type="match status" value="1"/>
</dbReference>
<dbReference type="SUPFAM" id="SSF81901">
    <property type="entry name" value="HCP-like"/>
    <property type="match status" value="2"/>
</dbReference>
<dbReference type="AlphaFoldDB" id="A0A562URJ2"/>
<dbReference type="SMART" id="SM00671">
    <property type="entry name" value="SEL1"/>
    <property type="match status" value="11"/>
</dbReference>
<dbReference type="GO" id="GO:0140662">
    <property type="term" value="F:ATP-dependent protein folding chaperone"/>
    <property type="evidence" value="ECO:0007669"/>
    <property type="project" value="InterPro"/>
</dbReference>
<dbReference type="InterPro" id="IPR006597">
    <property type="entry name" value="Sel1-like"/>
</dbReference>
<dbReference type="Pfam" id="PF13432">
    <property type="entry name" value="TPR_16"/>
    <property type="match status" value="2"/>
</dbReference>
<evidence type="ECO:0000256" key="1">
    <source>
        <dbReference type="ARBA" id="ARBA00007381"/>
    </source>
</evidence>
<protein>
    <submittedName>
        <fullName evidence="7">Molecular chaperone DnaK (HSP70)</fullName>
    </submittedName>
</protein>
<dbReference type="Pfam" id="PF13374">
    <property type="entry name" value="TPR_10"/>
    <property type="match status" value="7"/>
</dbReference>
<sequence>MPSSVHLGVDFGTSHTVALLSRADGSTTPLLFDGSPLLPSSVYAPNENELFTGRDAVHSARIDPTRFEPHPKRRVDDGSVLLGDVEIPVPRLFAAVLARVRDECVRVAGTLPPTTLTHPAAWGPARRLVLEDAAAEAGFTSPRLLPEPVAAAGHFMRVADREFPVGSGVVVYDFGGGTLDVSVVVRDDSGLDVAAVDGLQELGGVDLDHALFQHVGGQLGDHPEWRRLVTPESPEDRRHLRSFTEDIRLAKERLSRHNQADIVVPLLDRQLHVTRDELESLTRPLLDQAVRLTKAVMRASRLPAERTAGVFLVGGASRMPLVATLLHQNTGIAPTVIDQPEIVVAHGATLTDPVAATPPAREQWTSEGIGAAPVGTPPSGSPHPVSPYPVSPPPVSASPVSPPAFPPTSPPAPAYGPTGDGFHPAITDPAAMFDLAIAREEQGDSAEAAARYREAADAGHAGAMYNLAILLAEQGDIAEAMTWYRKAADTGDTDAAYNLAILLAEQGDTAEAMTWYRKAADTGHTDAMYNLGIESAEQGNSAEAEGWYRRAVDGGHTASMFNLAVVLSQRGSTAEAEGWYRRAIDGGHAGADAMNNLAILLADRGNSAEAEGWYRRAVDGGHTASMFNLAVVLSQRGSTAEAEGWYRRAIDGGHAGADAMNNLAILLADRGNSAEAEGWYRRAVDGGHTASMFNLAVVLSQRGSTAEAMTWYRKAADTGDTDAMNNLAILLTEQGDSAEAEGWYRWAVDGGHIGAMSNLAILLTEQGNTTEAETWYRRAADAGDAEAMNNLAILLANRGNPVEAEGWYRPPSTAATPTR</sequence>
<dbReference type="InterPro" id="IPR050767">
    <property type="entry name" value="Sel1_AlgK"/>
</dbReference>
<dbReference type="Proteomes" id="UP000321617">
    <property type="component" value="Unassembled WGS sequence"/>
</dbReference>
<dbReference type="OrthoDB" id="4350430at2"/>
<comment type="caution">
    <text evidence="7">The sequence shown here is derived from an EMBL/GenBank/DDBJ whole genome shotgun (WGS) entry which is preliminary data.</text>
</comment>
<evidence type="ECO:0000256" key="5">
    <source>
        <dbReference type="ARBA" id="ARBA00023186"/>
    </source>
</evidence>
<dbReference type="InterPro" id="IPR018181">
    <property type="entry name" value="Heat_shock_70_CS"/>
</dbReference>
<dbReference type="InterPro" id="IPR011990">
    <property type="entry name" value="TPR-like_helical_dom_sf"/>
</dbReference>
<dbReference type="PRINTS" id="PR00301">
    <property type="entry name" value="HEATSHOCK70"/>
</dbReference>
<keyword evidence="3" id="KW-0067">ATP-binding</keyword>
<name>A0A562URJ2_9ACTN</name>
<feature type="compositionally biased region" description="Pro residues" evidence="6">
    <location>
        <begin position="375"/>
        <end position="414"/>
    </location>
</feature>
<dbReference type="Gene3D" id="3.90.640.10">
    <property type="entry name" value="Actin, Chain A, domain 4"/>
    <property type="match status" value="1"/>
</dbReference>
<accession>A0A562URJ2</accession>
<evidence type="ECO:0000256" key="4">
    <source>
        <dbReference type="ARBA" id="ARBA00023016"/>
    </source>
</evidence>
<feature type="region of interest" description="Disordered" evidence="6">
    <location>
        <begin position="368"/>
        <end position="423"/>
    </location>
</feature>
<proteinExistence type="inferred from homology"/>
<dbReference type="Gene3D" id="1.25.40.10">
    <property type="entry name" value="Tetratricopeptide repeat domain"/>
    <property type="match status" value="3"/>
</dbReference>
<keyword evidence="4" id="KW-0346">Stress response</keyword>
<organism evidence="7 8">
    <name type="scientific">Stackebrandtia albiflava</name>
    <dbReference type="NCBI Taxonomy" id="406432"/>
    <lineage>
        <taxon>Bacteria</taxon>
        <taxon>Bacillati</taxon>
        <taxon>Actinomycetota</taxon>
        <taxon>Actinomycetes</taxon>
        <taxon>Glycomycetales</taxon>
        <taxon>Glycomycetaceae</taxon>
        <taxon>Stackebrandtia</taxon>
    </lineage>
</organism>
<gene>
    <name evidence="7" type="ORF">LX16_4451</name>
</gene>
<dbReference type="EMBL" id="VLLL01000008">
    <property type="protein sequence ID" value="TWJ08227.1"/>
    <property type="molecule type" value="Genomic_DNA"/>
</dbReference>
<dbReference type="SUPFAM" id="SSF53067">
    <property type="entry name" value="Actin-like ATPase domain"/>
    <property type="match status" value="2"/>
</dbReference>
<dbReference type="PANTHER" id="PTHR11102">
    <property type="entry name" value="SEL-1-LIKE PROTEIN"/>
    <property type="match status" value="1"/>
</dbReference>
<evidence type="ECO:0000256" key="3">
    <source>
        <dbReference type="ARBA" id="ARBA00022840"/>
    </source>
</evidence>
<dbReference type="Pfam" id="PF00012">
    <property type="entry name" value="HSP70"/>
    <property type="match status" value="1"/>
</dbReference>
<dbReference type="SMART" id="SM00028">
    <property type="entry name" value="TPR"/>
    <property type="match status" value="6"/>
</dbReference>
<dbReference type="GO" id="GO:0042802">
    <property type="term" value="F:identical protein binding"/>
    <property type="evidence" value="ECO:0007669"/>
    <property type="project" value="InterPro"/>
</dbReference>
<dbReference type="Pfam" id="PF07721">
    <property type="entry name" value="TPR_4"/>
    <property type="match status" value="1"/>
</dbReference>
<dbReference type="InterPro" id="IPR013126">
    <property type="entry name" value="Hsp_70_fam"/>
</dbReference>
<dbReference type="PROSITE" id="PS01036">
    <property type="entry name" value="HSP70_3"/>
    <property type="match status" value="1"/>
</dbReference>
<evidence type="ECO:0000256" key="2">
    <source>
        <dbReference type="ARBA" id="ARBA00022741"/>
    </source>
</evidence>
<reference evidence="7 8" key="1">
    <citation type="journal article" date="2013" name="Stand. Genomic Sci.">
        <title>Genomic Encyclopedia of Type Strains, Phase I: The one thousand microbial genomes (KMG-I) project.</title>
        <authorList>
            <person name="Kyrpides N.C."/>
            <person name="Woyke T."/>
            <person name="Eisen J.A."/>
            <person name="Garrity G."/>
            <person name="Lilburn T.G."/>
            <person name="Beck B.J."/>
            <person name="Whitman W.B."/>
            <person name="Hugenholtz P."/>
            <person name="Klenk H.P."/>
        </authorList>
    </citation>
    <scope>NUCLEOTIDE SEQUENCE [LARGE SCALE GENOMIC DNA]</scope>
    <source>
        <strain evidence="7 8">DSM 45044</strain>
    </source>
</reference>
<evidence type="ECO:0000313" key="7">
    <source>
        <dbReference type="EMBL" id="TWJ08227.1"/>
    </source>
</evidence>
<dbReference type="InterPro" id="IPR019734">
    <property type="entry name" value="TPR_rpt"/>
</dbReference>
<keyword evidence="2" id="KW-0547">Nucleotide-binding</keyword>
<keyword evidence="5" id="KW-0143">Chaperone</keyword>
<evidence type="ECO:0000313" key="8">
    <source>
        <dbReference type="Proteomes" id="UP000321617"/>
    </source>
</evidence>
<keyword evidence="8" id="KW-1185">Reference proteome</keyword>
<dbReference type="GO" id="GO:0005524">
    <property type="term" value="F:ATP binding"/>
    <property type="evidence" value="ECO:0007669"/>
    <property type="project" value="UniProtKB-KW"/>
</dbReference>
<comment type="similarity">
    <text evidence="1">Belongs to the heat shock protein 70 family.</text>
</comment>